<evidence type="ECO:0000256" key="3">
    <source>
        <dbReference type="ARBA" id="ARBA00022605"/>
    </source>
</evidence>
<accession>A0ABP9R9F9</accession>
<dbReference type="CDD" id="cd01556">
    <property type="entry name" value="EPSP_synthase"/>
    <property type="match status" value="1"/>
</dbReference>
<dbReference type="InterPro" id="IPR046825">
    <property type="entry name" value="PDH_C"/>
</dbReference>
<feature type="binding site" evidence="8">
    <location>
        <position position="345"/>
    </location>
    <ligand>
        <name>3-phosphoshikimate</name>
        <dbReference type="ChEBI" id="CHEBI:145989"/>
    </ligand>
</feature>
<evidence type="ECO:0000313" key="12">
    <source>
        <dbReference type="Proteomes" id="UP001500074"/>
    </source>
</evidence>
<keyword evidence="6 8" id="KW-0057">Aromatic amino acid biosynthesis</keyword>
<feature type="binding site" evidence="8">
    <location>
        <position position="720"/>
    </location>
    <ligand>
        <name>phosphoenolpyruvate</name>
        <dbReference type="ChEBI" id="CHEBI:58702"/>
    </ligand>
</feature>
<feature type="binding site" evidence="8">
    <location>
        <position position="493"/>
    </location>
    <ligand>
        <name>phosphoenolpyruvate</name>
        <dbReference type="ChEBI" id="CHEBI:58702"/>
    </ligand>
</feature>
<reference evidence="12" key="1">
    <citation type="journal article" date="2019" name="Int. J. Syst. Evol. Microbiol.">
        <title>The Global Catalogue of Microorganisms (GCM) 10K type strain sequencing project: providing services to taxonomists for standard genome sequencing and annotation.</title>
        <authorList>
            <consortium name="The Broad Institute Genomics Platform"/>
            <consortium name="The Broad Institute Genome Sequencing Center for Infectious Disease"/>
            <person name="Wu L."/>
            <person name="Ma J."/>
        </authorList>
    </citation>
    <scope>NUCLEOTIDE SEQUENCE [LARGE SCALE GENOMIC DNA]</scope>
    <source>
        <strain evidence="12">JCM 18472</strain>
    </source>
</reference>
<dbReference type="EMBL" id="BAABKI010000013">
    <property type="protein sequence ID" value="GAA5173372.1"/>
    <property type="molecule type" value="Genomic_DNA"/>
</dbReference>
<comment type="similarity">
    <text evidence="2 8">Belongs to the EPSP synthase family.</text>
</comment>
<dbReference type="PANTHER" id="PTHR21090">
    <property type="entry name" value="AROM/DEHYDROQUINATE SYNTHASE"/>
    <property type="match status" value="1"/>
</dbReference>
<dbReference type="PROSITE" id="PS00104">
    <property type="entry name" value="EPSP_SYNTHASE_1"/>
    <property type="match status" value="1"/>
</dbReference>
<dbReference type="PANTHER" id="PTHR21090:SF5">
    <property type="entry name" value="PENTAFUNCTIONAL AROM POLYPEPTIDE"/>
    <property type="match status" value="1"/>
</dbReference>
<feature type="binding site" evidence="8">
    <location>
        <position position="670"/>
    </location>
    <ligand>
        <name>phosphoenolpyruvate</name>
        <dbReference type="ChEBI" id="CHEBI:58702"/>
    </ligand>
</feature>
<feature type="binding site" evidence="8">
    <location>
        <position position="418"/>
    </location>
    <ligand>
        <name>phosphoenolpyruvate</name>
        <dbReference type="ChEBI" id="CHEBI:58702"/>
    </ligand>
</feature>
<feature type="binding site" evidence="8">
    <location>
        <position position="350"/>
    </location>
    <ligand>
        <name>3-phosphoshikimate</name>
        <dbReference type="ChEBI" id="CHEBI:145989"/>
    </ligand>
</feature>
<dbReference type="NCBIfam" id="NF011381">
    <property type="entry name" value="PRK14806.1"/>
    <property type="match status" value="1"/>
</dbReference>
<dbReference type="InterPro" id="IPR046826">
    <property type="entry name" value="PDH_N"/>
</dbReference>
<dbReference type="Proteomes" id="UP001500074">
    <property type="component" value="Unassembled WGS sequence"/>
</dbReference>
<dbReference type="Gene3D" id="1.10.3660.10">
    <property type="entry name" value="6-phosphogluconate dehydrogenase C-terminal like domain"/>
    <property type="match status" value="1"/>
</dbReference>
<dbReference type="InterPro" id="IPR006264">
    <property type="entry name" value="EPSP_synthase"/>
</dbReference>
<feature type="binding site" evidence="8">
    <location>
        <position position="345"/>
    </location>
    <ligand>
        <name>phosphoenolpyruvate</name>
        <dbReference type="ChEBI" id="CHEBI:58702"/>
    </ligand>
</feature>
<feature type="compositionally biased region" description="Basic and acidic residues" evidence="9">
    <location>
        <begin position="11"/>
        <end position="21"/>
    </location>
</feature>
<dbReference type="Gene3D" id="3.65.10.10">
    <property type="entry name" value="Enolpyruvate transferase domain"/>
    <property type="match status" value="2"/>
</dbReference>
<dbReference type="InterPro" id="IPR036291">
    <property type="entry name" value="NAD(P)-bd_dom_sf"/>
</dbReference>
<feature type="compositionally biased region" description="Basic residues" evidence="9">
    <location>
        <begin position="1"/>
        <end position="10"/>
    </location>
</feature>
<sequence length="770" mass="81597">MVKRSHAVAKRSHDTLERSHDGARQVAESRILIVGLGLIGGSLAAALKAGGYRGEIVACDRDPDEIARGIAMGVIDDGGSELTPWVEASSLIVLAVPVMAMQGVMEALRPLLDDQVVTDVGSTKLAIRTAAEAVFGALPARFVLGHPIAGSEKSGVAASNPTLYRGHKVILTPEPDNDPQAVARVRALWAACGAEVLEMAVERHDQVLARTSHLPHLLAFSLVDTLARQDERLEIFRYAAGGFRDFTRIAGSDPVMWRDVFTANRDAVLAALDDFEAGVARLRSAVERGDGDAMLATLDRASHARQYFDTLLNKTRYQTMEQRNIRYRVQPGGSVRGTIRVPGDKSISHRSIMLGALAEGVTQVQGFLEGEDSLATLQAFREMGVAIEGPHQGRVTIHGVGMHGLKAPVGPLYVGNAGTAMRLFAGLLAGQAFDTELTGDVSLTRRPMGRVADPLRAMGAVIETAEGGRPPLKIKGGQALKGIDYAMPMASAQVKSCLLLAGMYADGETRVREPAPTRDHTERMLNGFGYPVSRDGDLAWLNGGGTLTAGPIDVPSDISSATFFLVAAAITPGSDLTLEHVGVNPTRIGVINILKAMGADLVLSNQHEVGGEPVADIRVRYTPLKGIEIPADQVPLAIDEFPALFVAAASAEGTTRLRGAEELRVKESDRLQAMADGLAALGVEVTLYADGIDIVGRLDGQGDDGPSYGGGRIDSLGDHRIAMAFSVAALRAREAIVIDDCANVATSFPGFIELARKVGLALEERAEEGA</sequence>
<evidence type="ECO:0000259" key="10">
    <source>
        <dbReference type="PROSITE" id="PS51176"/>
    </source>
</evidence>
<evidence type="ECO:0000256" key="6">
    <source>
        <dbReference type="ARBA" id="ARBA00023141"/>
    </source>
</evidence>
<gene>
    <name evidence="8" type="primary">aroA</name>
    <name evidence="11" type="ORF">GCM10023342_11790</name>
</gene>
<dbReference type="HAMAP" id="MF_00210">
    <property type="entry name" value="EPSP_synth"/>
    <property type="match status" value="1"/>
</dbReference>
<dbReference type="PROSITE" id="PS00885">
    <property type="entry name" value="EPSP_SYNTHASE_2"/>
    <property type="match status" value="1"/>
</dbReference>
<dbReference type="InterPro" id="IPR003099">
    <property type="entry name" value="Prephen_DH"/>
</dbReference>
<evidence type="ECO:0000256" key="9">
    <source>
        <dbReference type="SAM" id="MobiDB-lite"/>
    </source>
</evidence>
<dbReference type="InterPro" id="IPR008927">
    <property type="entry name" value="6-PGluconate_DH-like_C_sf"/>
</dbReference>
<comment type="pathway">
    <text evidence="1 8">Metabolic intermediate biosynthesis; chorismate biosynthesis; chorismate from D-erythrose 4-phosphate and phosphoenolpyruvate: step 6/7.</text>
</comment>
<evidence type="ECO:0000256" key="7">
    <source>
        <dbReference type="ARBA" id="ARBA00044633"/>
    </source>
</evidence>
<feature type="binding site" evidence="8">
    <location>
        <position position="639"/>
    </location>
    <ligand>
        <name>3-phosphoshikimate</name>
        <dbReference type="ChEBI" id="CHEBI:145989"/>
    </ligand>
</feature>
<feature type="domain" description="Prephenate/arogenate dehydrogenase" evidence="10">
    <location>
        <begin position="29"/>
        <end position="316"/>
    </location>
</feature>
<feature type="binding site" evidence="8">
    <location>
        <position position="346"/>
    </location>
    <ligand>
        <name>3-phosphoshikimate</name>
        <dbReference type="ChEBI" id="CHEBI:145989"/>
    </ligand>
</feature>
<feature type="binding site" evidence="8">
    <location>
        <position position="493"/>
    </location>
    <ligand>
        <name>3-phosphoshikimate</name>
        <dbReference type="ChEBI" id="CHEBI:145989"/>
    </ligand>
</feature>
<keyword evidence="4 8" id="KW-0808">Transferase</keyword>
<evidence type="ECO:0000256" key="2">
    <source>
        <dbReference type="ARBA" id="ARBA00009948"/>
    </source>
</evidence>
<comment type="caution">
    <text evidence="8">Lacks conserved residue(s) required for the propagation of feature annotation.</text>
</comment>
<dbReference type="PROSITE" id="PS51176">
    <property type="entry name" value="PDH_ADH"/>
    <property type="match status" value="1"/>
</dbReference>
<dbReference type="Gene3D" id="3.40.50.720">
    <property type="entry name" value="NAD(P)-binding Rossmann-like Domain"/>
    <property type="match status" value="1"/>
</dbReference>
<organism evidence="11 12">
    <name type="scientific">Modicisalibacter zincidurans</name>
    <dbReference type="NCBI Taxonomy" id="1178777"/>
    <lineage>
        <taxon>Bacteria</taxon>
        <taxon>Pseudomonadati</taxon>
        <taxon>Pseudomonadota</taxon>
        <taxon>Gammaproteobacteria</taxon>
        <taxon>Oceanospirillales</taxon>
        <taxon>Halomonadaceae</taxon>
        <taxon>Modicisalibacter</taxon>
    </lineage>
</organism>
<dbReference type="InterPro" id="IPR023193">
    <property type="entry name" value="EPSP_synthase_CS"/>
</dbReference>
<feature type="binding site" evidence="8">
    <location>
        <position position="666"/>
    </location>
    <ligand>
        <name>3-phosphoshikimate</name>
        <dbReference type="ChEBI" id="CHEBI:145989"/>
    </ligand>
</feature>
<comment type="subunit">
    <text evidence="8">Monomer.</text>
</comment>
<keyword evidence="12" id="KW-1185">Reference proteome</keyword>
<dbReference type="Pfam" id="PF02153">
    <property type="entry name" value="PDH_N"/>
    <property type="match status" value="1"/>
</dbReference>
<feature type="binding site" evidence="8">
    <location>
        <position position="491"/>
    </location>
    <ligand>
        <name>3-phosphoshikimate</name>
        <dbReference type="ChEBI" id="CHEBI:145989"/>
    </ligand>
</feature>
<dbReference type="NCBIfam" id="TIGR01356">
    <property type="entry name" value="aroA"/>
    <property type="match status" value="1"/>
</dbReference>
<feature type="region of interest" description="Disordered" evidence="9">
    <location>
        <begin position="1"/>
        <end position="21"/>
    </location>
</feature>
<dbReference type="Pfam" id="PF00275">
    <property type="entry name" value="EPSP_synthase"/>
    <property type="match status" value="1"/>
</dbReference>
<comment type="caution">
    <text evidence="11">The sequence shown here is derived from an EMBL/GenBank/DDBJ whole genome shotgun (WGS) entry which is preliminary data.</text>
</comment>
<dbReference type="SUPFAM" id="SSF55205">
    <property type="entry name" value="EPT/RTPC-like"/>
    <property type="match status" value="1"/>
</dbReference>
<dbReference type="InterPro" id="IPR001986">
    <property type="entry name" value="Enolpyruvate_Tfrase_dom"/>
</dbReference>
<dbReference type="Pfam" id="PF20463">
    <property type="entry name" value="PDH_C"/>
    <property type="match status" value="1"/>
</dbReference>
<dbReference type="EC" id="2.5.1.19" evidence="8"/>
<proteinExistence type="inferred from homology"/>
<evidence type="ECO:0000256" key="5">
    <source>
        <dbReference type="ARBA" id="ARBA00023002"/>
    </source>
</evidence>
<keyword evidence="5" id="KW-0560">Oxidoreductase</keyword>
<keyword evidence="3 8" id="KW-0028">Amino-acid biosynthesis</keyword>
<dbReference type="InterPro" id="IPR036968">
    <property type="entry name" value="Enolpyruvate_Tfrase_sf"/>
</dbReference>
<evidence type="ECO:0000256" key="8">
    <source>
        <dbReference type="HAMAP-Rule" id="MF_00210"/>
    </source>
</evidence>
<name>A0ABP9R9F9_9GAMM</name>
<feature type="binding site" evidence="8">
    <location>
        <position position="446"/>
    </location>
    <ligand>
        <name>phosphoenolpyruvate</name>
        <dbReference type="ChEBI" id="CHEBI:58702"/>
    </ligand>
</feature>
<protein>
    <recommendedName>
        <fullName evidence="8">3-phosphoshikimate 1-carboxyvinyltransferase</fullName>
        <ecNumber evidence="8">2.5.1.19</ecNumber>
    </recommendedName>
    <alternativeName>
        <fullName evidence="8">5-enolpyruvylshikimate-3-phosphate synthase</fullName>
        <shortName evidence="8">EPSP synthase</shortName>
        <shortName evidence="8">EPSPS</shortName>
    </alternativeName>
</protein>
<evidence type="ECO:0000256" key="4">
    <source>
        <dbReference type="ARBA" id="ARBA00022679"/>
    </source>
</evidence>
<dbReference type="InterPro" id="IPR013792">
    <property type="entry name" value="RNA3'P_cycl/enolpyr_Trfase_a/b"/>
</dbReference>
<dbReference type="SUPFAM" id="SSF51735">
    <property type="entry name" value="NAD(P)-binding Rossmann-fold domains"/>
    <property type="match status" value="1"/>
</dbReference>
<dbReference type="SUPFAM" id="SSF48179">
    <property type="entry name" value="6-phosphogluconate dehydrogenase C-terminal domain-like"/>
    <property type="match status" value="1"/>
</dbReference>
<evidence type="ECO:0000313" key="11">
    <source>
        <dbReference type="EMBL" id="GAA5173372.1"/>
    </source>
</evidence>
<keyword evidence="8" id="KW-0963">Cytoplasm</keyword>
<comment type="subcellular location">
    <subcellularLocation>
        <location evidence="8">Cytoplasm</location>
    </subcellularLocation>
</comment>
<comment type="catalytic activity">
    <reaction evidence="7">
        <text>3-phosphoshikimate + phosphoenolpyruvate = 5-O-(1-carboxyvinyl)-3-phosphoshikimate + phosphate</text>
        <dbReference type="Rhea" id="RHEA:21256"/>
        <dbReference type="ChEBI" id="CHEBI:43474"/>
        <dbReference type="ChEBI" id="CHEBI:57701"/>
        <dbReference type="ChEBI" id="CHEBI:58702"/>
        <dbReference type="ChEBI" id="CHEBI:145989"/>
        <dbReference type="EC" id="2.5.1.19"/>
    </reaction>
    <physiologicalReaction direction="left-to-right" evidence="7">
        <dbReference type="Rhea" id="RHEA:21257"/>
    </physiologicalReaction>
</comment>
<feature type="active site" description="Proton acceptor" evidence="8">
    <location>
        <position position="639"/>
    </location>
</feature>
<comment type="function">
    <text evidence="8">Catalyzes the transfer of the enolpyruvyl moiety of phosphoenolpyruvate (PEP) to the 5-hydroxyl of shikimate-3-phosphate (S3P) to produce enolpyruvyl shikimate-3-phosphate and inorganic phosphate.</text>
</comment>
<evidence type="ECO:0000256" key="1">
    <source>
        <dbReference type="ARBA" id="ARBA00004811"/>
    </source>
</evidence>